<dbReference type="PIRSF" id="PIRSF002741">
    <property type="entry name" value="MppA"/>
    <property type="match status" value="1"/>
</dbReference>
<evidence type="ECO:0000313" key="6">
    <source>
        <dbReference type="EMBL" id="SFR56720.1"/>
    </source>
</evidence>
<name>A0A1I6HR29_9MICO</name>
<dbReference type="GO" id="GO:1904680">
    <property type="term" value="F:peptide transmembrane transporter activity"/>
    <property type="evidence" value="ECO:0007669"/>
    <property type="project" value="TreeGrafter"/>
</dbReference>
<dbReference type="Pfam" id="PF00496">
    <property type="entry name" value="SBP_bac_5"/>
    <property type="match status" value="1"/>
</dbReference>
<evidence type="ECO:0000259" key="5">
    <source>
        <dbReference type="Pfam" id="PF00496"/>
    </source>
</evidence>
<dbReference type="Gene3D" id="3.40.190.10">
    <property type="entry name" value="Periplasmic binding protein-like II"/>
    <property type="match status" value="1"/>
</dbReference>
<dbReference type="EMBL" id="FOYR01000002">
    <property type="protein sequence ID" value="SFR56720.1"/>
    <property type="molecule type" value="Genomic_DNA"/>
</dbReference>
<comment type="subcellular location">
    <subcellularLocation>
        <location evidence="1">Cell envelope</location>
    </subcellularLocation>
</comment>
<gene>
    <name evidence="6" type="ORF">SAMN04488591_2029</name>
</gene>
<proteinExistence type="inferred from homology"/>
<keyword evidence="4" id="KW-0732">Signal</keyword>
<sequence length="563" mass="59806">MDVAAALNCGHGTDTEVYMSFHSTRGRLGLAIGALGATALVLAGCATSSTGGGGGSTGGSGGSTITVGTTDKITFLDPAGSYDNGSFAVMNQVYPFLMNSKYGTAEVTPDIAESAEFTSPTEYTVKLKKGLKFANGDPLTSASVKFSFDRQLKINDPAGPAVLLSNLASTEAPDPTTVVFTLKNGNDQIWPLILSSPAAPIVDEKVFSADKVTDDDTIVKGKAFAGQYEITDYKKNQLISYKPYAGYQGELGKAANSQVNVKYFADASNLKLAIGNGDIDVAFRSLSATDTADLSKNKKVKIVEGPGGEIRYIVFNFNTMPFGATTPEADPAKAQAVRQAAADLVDRAAIAKDVYKDTYSPLYSFVADGMSGATTPLKSMYGDGNGGPSLDKAKKVLSDAGVTGPITLNLQYNGDHYGPSSGDEYAAIKAQLEQGGLFTVNLQSTEWTQYSKDRVADVYPAYQLGWFPDYSDADNYLSPFFTTDNFLKNHYDNSAVNDLIVKSQTETDKDKRMADLAQIQDMVAKDLSTLPLLQGKQIAVTGADVKGATLDASFKFRYAPLSK</sequence>
<dbReference type="AlphaFoldDB" id="A0A1I6HR29"/>
<evidence type="ECO:0000256" key="1">
    <source>
        <dbReference type="ARBA" id="ARBA00004196"/>
    </source>
</evidence>
<dbReference type="Gene3D" id="3.10.105.10">
    <property type="entry name" value="Dipeptide-binding Protein, Domain 3"/>
    <property type="match status" value="1"/>
</dbReference>
<evidence type="ECO:0000256" key="3">
    <source>
        <dbReference type="ARBA" id="ARBA00022448"/>
    </source>
</evidence>
<dbReference type="GO" id="GO:0043190">
    <property type="term" value="C:ATP-binding cassette (ABC) transporter complex"/>
    <property type="evidence" value="ECO:0007669"/>
    <property type="project" value="InterPro"/>
</dbReference>
<dbReference type="GO" id="GO:0030313">
    <property type="term" value="C:cell envelope"/>
    <property type="evidence" value="ECO:0007669"/>
    <property type="project" value="UniProtKB-SubCell"/>
</dbReference>
<dbReference type="CDD" id="cd08519">
    <property type="entry name" value="PBP2_NikA_DppA_OppA_like_20"/>
    <property type="match status" value="1"/>
</dbReference>
<accession>A0A1I6HR29</accession>
<dbReference type="InterPro" id="IPR039424">
    <property type="entry name" value="SBP_5"/>
</dbReference>
<dbReference type="Proteomes" id="UP000198877">
    <property type="component" value="Unassembled WGS sequence"/>
</dbReference>
<dbReference type="GO" id="GO:0042597">
    <property type="term" value="C:periplasmic space"/>
    <property type="evidence" value="ECO:0007669"/>
    <property type="project" value="UniProtKB-ARBA"/>
</dbReference>
<dbReference type="InterPro" id="IPR030678">
    <property type="entry name" value="Peptide/Ni-bd"/>
</dbReference>
<evidence type="ECO:0000256" key="2">
    <source>
        <dbReference type="ARBA" id="ARBA00005695"/>
    </source>
</evidence>
<dbReference type="PANTHER" id="PTHR30290">
    <property type="entry name" value="PERIPLASMIC BINDING COMPONENT OF ABC TRANSPORTER"/>
    <property type="match status" value="1"/>
</dbReference>
<protein>
    <submittedName>
        <fullName evidence="6">Peptide/nickel transport system substrate-binding protein</fullName>
    </submittedName>
</protein>
<dbReference type="Gene3D" id="3.90.76.10">
    <property type="entry name" value="Dipeptide-binding Protein, Domain 1"/>
    <property type="match status" value="1"/>
</dbReference>
<dbReference type="SUPFAM" id="SSF53850">
    <property type="entry name" value="Periplasmic binding protein-like II"/>
    <property type="match status" value="1"/>
</dbReference>
<organism evidence="6 7">
    <name type="scientific">Microbacterium azadirachtae</name>
    <dbReference type="NCBI Taxonomy" id="582680"/>
    <lineage>
        <taxon>Bacteria</taxon>
        <taxon>Bacillati</taxon>
        <taxon>Actinomycetota</taxon>
        <taxon>Actinomycetes</taxon>
        <taxon>Micrococcales</taxon>
        <taxon>Microbacteriaceae</taxon>
        <taxon>Microbacterium</taxon>
    </lineage>
</organism>
<dbReference type="PANTHER" id="PTHR30290:SF10">
    <property type="entry name" value="PERIPLASMIC OLIGOPEPTIDE-BINDING PROTEIN-RELATED"/>
    <property type="match status" value="1"/>
</dbReference>
<dbReference type="InterPro" id="IPR000914">
    <property type="entry name" value="SBP_5_dom"/>
</dbReference>
<comment type="similarity">
    <text evidence="2">Belongs to the bacterial solute-binding protein 5 family.</text>
</comment>
<evidence type="ECO:0000256" key="4">
    <source>
        <dbReference type="ARBA" id="ARBA00022729"/>
    </source>
</evidence>
<keyword evidence="3" id="KW-0813">Transport</keyword>
<feature type="domain" description="Solute-binding protein family 5" evidence="5">
    <location>
        <begin position="106"/>
        <end position="485"/>
    </location>
</feature>
<evidence type="ECO:0000313" key="7">
    <source>
        <dbReference type="Proteomes" id="UP000198877"/>
    </source>
</evidence>
<dbReference type="GO" id="GO:0015833">
    <property type="term" value="P:peptide transport"/>
    <property type="evidence" value="ECO:0007669"/>
    <property type="project" value="TreeGrafter"/>
</dbReference>
<reference evidence="7" key="1">
    <citation type="submission" date="2016-10" db="EMBL/GenBank/DDBJ databases">
        <authorList>
            <person name="Varghese N."/>
            <person name="Submissions S."/>
        </authorList>
    </citation>
    <scope>NUCLEOTIDE SEQUENCE [LARGE SCALE GENOMIC DNA]</scope>
    <source>
        <strain evidence="7">CL127</strain>
    </source>
</reference>